<gene>
    <name evidence="5" type="ORF">QO015_001499</name>
</gene>
<dbReference type="InterPro" id="IPR001509">
    <property type="entry name" value="Epimerase_deHydtase"/>
</dbReference>
<evidence type="ECO:0000313" key="5">
    <source>
        <dbReference type="EMBL" id="MDQ0515886.1"/>
    </source>
</evidence>
<evidence type="ECO:0000256" key="2">
    <source>
        <dbReference type="ARBA" id="ARBA00023002"/>
    </source>
</evidence>
<sequence>MLIALTGSSGLLGRAIADALMAAGHHVRGIDTAPPTTKLSAHLNVALEDFGSAVQALAGADAVIHAAAIPRPTGRTATDVFSVNMALAFNVVEAAATLGIRRLVYASSFSVLGFPFFVKPVALSYLPVDEDHPLAPQDAYALSKTLGEEIVEAAVRRGKLDAVSLRMPWIQSPETFFREVGPRRESAESGRDLWSYIDARDAAEGFRAAVEARNEGHLRLFLSAADTYSDTPTLDLIHAAFGTLPLKHPITGHQAVIDTTAARDALGFVARHSWRDY</sequence>
<evidence type="ECO:0000313" key="6">
    <source>
        <dbReference type="Proteomes" id="UP001223743"/>
    </source>
</evidence>
<name>A0ABU0M4K9_9HYPH</name>
<dbReference type="EMBL" id="JAUSWJ010000001">
    <property type="protein sequence ID" value="MDQ0515886.1"/>
    <property type="molecule type" value="Genomic_DNA"/>
</dbReference>
<comment type="similarity">
    <text evidence="1">Belongs to the NAD(P)-dependent epimerase/dehydratase family.</text>
</comment>
<dbReference type="PANTHER" id="PTHR43103">
    <property type="entry name" value="NUCLEOSIDE-DIPHOSPHATE-SUGAR EPIMERASE"/>
    <property type="match status" value="1"/>
</dbReference>
<evidence type="ECO:0000259" key="4">
    <source>
        <dbReference type="Pfam" id="PF01370"/>
    </source>
</evidence>
<dbReference type="Gene3D" id="3.40.50.720">
    <property type="entry name" value="NAD(P)-binding Rossmann-like Domain"/>
    <property type="match status" value="1"/>
</dbReference>
<keyword evidence="3" id="KW-0520">NAD</keyword>
<protein>
    <submittedName>
        <fullName evidence="5">Nucleoside-diphosphate-sugar epimerase</fullName>
    </submittedName>
</protein>
<reference evidence="5 6" key="1">
    <citation type="submission" date="2023-07" db="EMBL/GenBank/DDBJ databases">
        <title>Genomic Encyclopedia of Type Strains, Phase IV (KMG-IV): sequencing the most valuable type-strain genomes for metagenomic binning, comparative biology and taxonomic classification.</title>
        <authorList>
            <person name="Goeker M."/>
        </authorList>
    </citation>
    <scope>NUCLEOTIDE SEQUENCE [LARGE SCALE GENOMIC DNA]</scope>
    <source>
        <strain evidence="5 6">B1-1</strain>
    </source>
</reference>
<dbReference type="SUPFAM" id="SSF51735">
    <property type="entry name" value="NAD(P)-binding Rossmann-fold domains"/>
    <property type="match status" value="1"/>
</dbReference>
<feature type="domain" description="NAD-dependent epimerase/dehydratase" evidence="4">
    <location>
        <begin position="3"/>
        <end position="215"/>
    </location>
</feature>
<comment type="caution">
    <text evidence="5">The sequence shown here is derived from an EMBL/GenBank/DDBJ whole genome shotgun (WGS) entry which is preliminary data.</text>
</comment>
<dbReference type="Pfam" id="PF01370">
    <property type="entry name" value="Epimerase"/>
    <property type="match status" value="1"/>
</dbReference>
<organism evidence="5 6">
    <name type="scientific">Kaistia geumhonensis</name>
    <dbReference type="NCBI Taxonomy" id="410839"/>
    <lineage>
        <taxon>Bacteria</taxon>
        <taxon>Pseudomonadati</taxon>
        <taxon>Pseudomonadota</taxon>
        <taxon>Alphaproteobacteria</taxon>
        <taxon>Hyphomicrobiales</taxon>
        <taxon>Kaistiaceae</taxon>
        <taxon>Kaistia</taxon>
    </lineage>
</organism>
<proteinExistence type="inferred from homology"/>
<dbReference type="Proteomes" id="UP001223743">
    <property type="component" value="Unassembled WGS sequence"/>
</dbReference>
<evidence type="ECO:0000256" key="3">
    <source>
        <dbReference type="ARBA" id="ARBA00023027"/>
    </source>
</evidence>
<dbReference type="InterPro" id="IPR036291">
    <property type="entry name" value="NAD(P)-bd_dom_sf"/>
</dbReference>
<evidence type="ECO:0000256" key="1">
    <source>
        <dbReference type="ARBA" id="ARBA00007637"/>
    </source>
</evidence>
<accession>A0ABU0M4K9</accession>
<dbReference type="RefSeq" id="WP_266280317.1">
    <property type="nucleotide sequence ID" value="NZ_JAPKNF010000001.1"/>
</dbReference>
<dbReference type="PANTHER" id="PTHR43103:SF5">
    <property type="entry name" value="4-EPIMERASE, PUTATIVE (AFU_ORTHOLOGUE AFUA_7G00360)-RELATED"/>
    <property type="match status" value="1"/>
</dbReference>
<keyword evidence="6" id="KW-1185">Reference proteome</keyword>
<keyword evidence="2" id="KW-0560">Oxidoreductase</keyword>